<reference evidence="7" key="1">
    <citation type="submission" date="2020-11" db="EMBL/GenBank/DDBJ databases">
        <authorList>
            <consortium name="DOE Joint Genome Institute"/>
            <person name="Ahrendt S."/>
            <person name="Riley R."/>
            <person name="Andreopoulos W."/>
            <person name="LaButti K."/>
            <person name="Pangilinan J."/>
            <person name="Ruiz-duenas F.J."/>
            <person name="Barrasa J.M."/>
            <person name="Sanchez-Garcia M."/>
            <person name="Camarero S."/>
            <person name="Miyauchi S."/>
            <person name="Serrano A."/>
            <person name="Linde D."/>
            <person name="Babiker R."/>
            <person name="Drula E."/>
            <person name="Ayuso-Fernandez I."/>
            <person name="Pacheco R."/>
            <person name="Padilla G."/>
            <person name="Ferreira P."/>
            <person name="Barriuso J."/>
            <person name="Kellner H."/>
            <person name="Castanera R."/>
            <person name="Alfaro M."/>
            <person name="Ramirez L."/>
            <person name="Pisabarro A.G."/>
            <person name="Kuo A."/>
            <person name="Tritt A."/>
            <person name="Lipzen A."/>
            <person name="He G."/>
            <person name="Yan M."/>
            <person name="Ng V."/>
            <person name="Cullen D."/>
            <person name="Martin F."/>
            <person name="Rosso M.-N."/>
            <person name="Henrissat B."/>
            <person name="Hibbett D."/>
            <person name="Martinez A.T."/>
            <person name="Grigoriev I.V."/>
        </authorList>
    </citation>
    <scope>NUCLEOTIDE SEQUENCE</scope>
    <source>
        <strain evidence="7">AH 44721</strain>
    </source>
</reference>
<feature type="region of interest" description="Disordered" evidence="5">
    <location>
        <begin position="387"/>
        <end position="406"/>
    </location>
</feature>
<keyword evidence="8" id="KW-1185">Reference proteome</keyword>
<dbReference type="InterPro" id="IPR036188">
    <property type="entry name" value="FAD/NAD-bd_sf"/>
</dbReference>
<dbReference type="Gene3D" id="3.50.50.60">
    <property type="entry name" value="FAD/NAD(P)-binding domain"/>
    <property type="match status" value="1"/>
</dbReference>
<keyword evidence="4" id="KW-0560">Oxidoreductase</keyword>
<dbReference type="InterPro" id="IPR050641">
    <property type="entry name" value="RIFMO-like"/>
</dbReference>
<evidence type="ECO:0000259" key="6">
    <source>
        <dbReference type="Pfam" id="PF01494"/>
    </source>
</evidence>
<dbReference type="Gene3D" id="3.30.70.2450">
    <property type="match status" value="1"/>
</dbReference>
<dbReference type="Proteomes" id="UP000724874">
    <property type="component" value="Unassembled WGS sequence"/>
</dbReference>
<dbReference type="GO" id="GO:0016709">
    <property type="term" value="F:oxidoreductase activity, acting on paired donors, with incorporation or reduction of molecular oxygen, NAD(P)H as one donor, and incorporation of one atom of oxygen"/>
    <property type="evidence" value="ECO:0007669"/>
    <property type="project" value="UniProtKB-ARBA"/>
</dbReference>
<protein>
    <submittedName>
        <fullName evidence="7">FAD binding domain-containing protein</fullName>
    </submittedName>
</protein>
<dbReference type="PANTHER" id="PTHR43004">
    <property type="entry name" value="TRK SYSTEM POTASSIUM UPTAKE PROTEIN"/>
    <property type="match status" value="1"/>
</dbReference>
<name>A0A9P5TP28_GYMJU</name>
<evidence type="ECO:0000256" key="3">
    <source>
        <dbReference type="ARBA" id="ARBA00022827"/>
    </source>
</evidence>
<dbReference type="PRINTS" id="PR00420">
    <property type="entry name" value="RNGMNOXGNASE"/>
</dbReference>
<keyword evidence="3" id="KW-0274">FAD</keyword>
<dbReference type="AlphaFoldDB" id="A0A9P5TP28"/>
<dbReference type="Gene3D" id="3.40.30.120">
    <property type="match status" value="1"/>
</dbReference>
<evidence type="ECO:0000256" key="5">
    <source>
        <dbReference type="SAM" id="MobiDB-lite"/>
    </source>
</evidence>
<proteinExistence type="predicted"/>
<dbReference type="PANTHER" id="PTHR43004:SF19">
    <property type="entry name" value="BINDING MONOOXYGENASE, PUTATIVE (JCVI)-RELATED"/>
    <property type="match status" value="1"/>
</dbReference>
<evidence type="ECO:0000256" key="4">
    <source>
        <dbReference type="ARBA" id="ARBA00023002"/>
    </source>
</evidence>
<dbReference type="OrthoDB" id="2690153at2759"/>
<keyword evidence="2" id="KW-0285">Flavoprotein</keyword>
<evidence type="ECO:0000313" key="7">
    <source>
        <dbReference type="EMBL" id="KAF8902427.1"/>
    </source>
</evidence>
<evidence type="ECO:0000313" key="8">
    <source>
        <dbReference type="Proteomes" id="UP000724874"/>
    </source>
</evidence>
<evidence type="ECO:0000256" key="2">
    <source>
        <dbReference type="ARBA" id="ARBA00022630"/>
    </source>
</evidence>
<dbReference type="InterPro" id="IPR002938">
    <property type="entry name" value="FAD-bd"/>
</dbReference>
<evidence type="ECO:0000256" key="1">
    <source>
        <dbReference type="ARBA" id="ARBA00001974"/>
    </source>
</evidence>
<dbReference type="GO" id="GO:0071949">
    <property type="term" value="F:FAD binding"/>
    <property type="evidence" value="ECO:0007669"/>
    <property type="project" value="InterPro"/>
</dbReference>
<dbReference type="Pfam" id="PF01494">
    <property type="entry name" value="FAD_binding_3"/>
    <property type="match status" value="1"/>
</dbReference>
<dbReference type="SUPFAM" id="SSF51905">
    <property type="entry name" value="FAD/NAD(P)-binding domain"/>
    <property type="match status" value="1"/>
</dbReference>
<gene>
    <name evidence="7" type="ORF">CPB84DRAFT_1846355</name>
</gene>
<comment type="caution">
    <text evidence="7">The sequence shown here is derived from an EMBL/GenBank/DDBJ whole genome shotgun (WGS) entry which is preliminary data.</text>
</comment>
<comment type="cofactor">
    <cofactor evidence="1">
        <name>FAD</name>
        <dbReference type="ChEBI" id="CHEBI:57692"/>
    </cofactor>
</comment>
<organism evidence="7 8">
    <name type="scientific">Gymnopilus junonius</name>
    <name type="common">Spectacular rustgill mushroom</name>
    <name type="synonym">Gymnopilus spectabilis subsp. junonius</name>
    <dbReference type="NCBI Taxonomy" id="109634"/>
    <lineage>
        <taxon>Eukaryota</taxon>
        <taxon>Fungi</taxon>
        <taxon>Dikarya</taxon>
        <taxon>Basidiomycota</taxon>
        <taxon>Agaricomycotina</taxon>
        <taxon>Agaricomycetes</taxon>
        <taxon>Agaricomycetidae</taxon>
        <taxon>Agaricales</taxon>
        <taxon>Agaricineae</taxon>
        <taxon>Hymenogastraceae</taxon>
        <taxon>Gymnopilus</taxon>
    </lineage>
</organism>
<feature type="domain" description="FAD-binding" evidence="6">
    <location>
        <begin position="4"/>
        <end position="351"/>
    </location>
</feature>
<accession>A0A9P5TP28</accession>
<sequence>MAVVPILISGAGPAGLILALSLAKQGIPVRIIDKVIGPKLGRKGTGITVTRSLEVYRLLGALPDILSLATGVPVMRQYDPADPTKISNIVSVPVKESTPQIPYMNSVILGQTYQERIFTSHLEKLGISVEFGSELRSFKQTDDFVTGEIVRRVNGQEFAQEFKTPWFIGTDGAHSIVRKTLGLSFLGETREDDNFVIADVKLKGQKETQRPEAGSEWGEPSTKMARLLGSGQDDGIAQLIMVGAQLDAAKVSANRESIIEGFYDITGRRDIAFEEVVWFSRYRPNIRMVDQVRVGRALIAGDAAHCHSPVGGQGLNSGIQDSFNLGWKLALVYKGFAPSTLLDTYAEERDAGKRGRELNQLGVNYRGSSIVYEDDVETLTIKGKGYNDDSEVAARPGDRAPDAPGLADTSDKNKVILLYDVFSVAAHTVLIFSDTLQGHSALFQVVKRLPGATVKWSSFPKGSEALASDGGADEQFDKVLVDNEGYAYAGYHIDQVSLAIIRPDGVVGARVLGVSGVERYFKRIFV</sequence>
<dbReference type="EMBL" id="JADNYJ010000036">
    <property type="protein sequence ID" value="KAF8902427.1"/>
    <property type="molecule type" value="Genomic_DNA"/>
</dbReference>